<dbReference type="AlphaFoldDB" id="A0A850RE29"/>
<dbReference type="Pfam" id="PF02913">
    <property type="entry name" value="FAD-oxidase_C"/>
    <property type="match status" value="1"/>
</dbReference>
<organism evidence="6 7">
    <name type="scientific">Allochromatium humboldtianum</name>
    <dbReference type="NCBI Taxonomy" id="504901"/>
    <lineage>
        <taxon>Bacteria</taxon>
        <taxon>Pseudomonadati</taxon>
        <taxon>Pseudomonadota</taxon>
        <taxon>Gammaproteobacteria</taxon>
        <taxon>Chromatiales</taxon>
        <taxon>Chromatiaceae</taxon>
        <taxon>Allochromatium</taxon>
    </lineage>
</organism>
<dbReference type="EC" id="1.1.99.14" evidence="6"/>
<evidence type="ECO:0000256" key="2">
    <source>
        <dbReference type="ARBA" id="ARBA00022630"/>
    </source>
</evidence>
<evidence type="ECO:0000259" key="5">
    <source>
        <dbReference type="PROSITE" id="PS51387"/>
    </source>
</evidence>
<dbReference type="InterPro" id="IPR004113">
    <property type="entry name" value="FAD-bd_oxidored_4_C"/>
</dbReference>
<dbReference type="EMBL" id="JABZEO010000005">
    <property type="protein sequence ID" value="NVZ09587.1"/>
    <property type="molecule type" value="Genomic_DNA"/>
</dbReference>
<dbReference type="PANTHER" id="PTHR11748:SF103">
    <property type="entry name" value="GLYCOLATE OXIDASE SUBUNIT GLCE"/>
    <property type="match status" value="1"/>
</dbReference>
<evidence type="ECO:0000256" key="3">
    <source>
        <dbReference type="ARBA" id="ARBA00022827"/>
    </source>
</evidence>
<dbReference type="PROSITE" id="PS51387">
    <property type="entry name" value="FAD_PCMH"/>
    <property type="match status" value="1"/>
</dbReference>
<dbReference type="GO" id="GO:0019154">
    <property type="term" value="F:glycolate dehydrogenase activity"/>
    <property type="evidence" value="ECO:0007669"/>
    <property type="project" value="UniProtKB-EC"/>
</dbReference>
<evidence type="ECO:0000313" key="7">
    <source>
        <dbReference type="Proteomes" id="UP000592294"/>
    </source>
</evidence>
<evidence type="ECO:0000313" key="6">
    <source>
        <dbReference type="EMBL" id="NVZ09587.1"/>
    </source>
</evidence>
<feature type="domain" description="FAD-binding PCMH-type" evidence="5">
    <location>
        <begin position="1"/>
        <end position="175"/>
    </location>
</feature>
<dbReference type="InterPro" id="IPR016164">
    <property type="entry name" value="FAD-linked_Oxase-like_C"/>
</dbReference>
<dbReference type="InterPro" id="IPR016171">
    <property type="entry name" value="Vanillyl_alc_oxidase_C-sub2"/>
</dbReference>
<dbReference type="Gene3D" id="1.10.45.10">
    <property type="entry name" value="Vanillyl-alcohol Oxidase, Chain A, domain 4"/>
    <property type="match status" value="1"/>
</dbReference>
<dbReference type="InterPro" id="IPR016166">
    <property type="entry name" value="FAD-bd_PCMH"/>
</dbReference>
<dbReference type="InterPro" id="IPR006094">
    <property type="entry name" value="Oxid_FAD_bind_N"/>
</dbReference>
<dbReference type="Proteomes" id="UP000592294">
    <property type="component" value="Unassembled WGS sequence"/>
</dbReference>
<dbReference type="NCBIfam" id="NF008439">
    <property type="entry name" value="PRK11282.1"/>
    <property type="match status" value="1"/>
</dbReference>
<reference evidence="6 7" key="1">
    <citation type="submission" date="2020-06" db="EMBL/GenBank/DDBJ databases">
        <title>Whole-genome sequence of Allochromatium humboldtianum DSM 21881, type strain.</title>
        <authorList>
            <person name="Kyndt J.A."/>
            <person name="Meyer T.E."/>
        </authorList>
    </citation>
    <scope>NUCLEOTIDE SEQUENCE [LARGE SCALE GENOMIC DNA]</scope>
    <source>
        <strain evidence="6 7">DSM 21881</strain>
    </source>
</reference>
<accession>A0A850RE29</accession>
<keyword evidence="4 6" id="KW-0560">Oxidoreductase</keyword>
<protein>
    <submittedName>
        <fullName evidence="6">Glycolate oxidase subunit GlcE</fullName>
        <ecNumber evidence="6">1.1.99.14</ecNumber>
    </submittedName>
</protein>
<keyword evidence="3" id="KW-0274">FAD</keyword>
<gene>
    <name evidence="6" type="primary">glcE</name>
    <name evidence="6" type="ORF">HW932_09970</name>
</gene>
<comment type="cofactor">
    <cofactor evidence="1">
        <name>FAD</name>
        <dbReference type="ChEBI" id="CHEBI:57692"/>
    </cofactor>
</comment>
<dbReference type="SUPFAM" id="SSF55103">
    <property type="entry name" value="FAD-linked oxidases, C-terminal domain"/>
    <property type="match status" value="1"/>
</dbReference>
<keyword evidence="7" id="KW-1185">Reference proteome</keyword>
<name>A0A850RE29_9GAMM</name>
<sequence length="360" mass="38979">MSTDLTQELQERVRAALADATPLRLLGNDTKSFIGRAGGGEPLGLSGHTGILNYQPKELVVTARCGTTLAELEATLAEQGQMLPFEPPHFTASDGPDATLGGTVACGLSGPARPYWGAARDLVLGARILTGRGEVLRFGGEVMKNVAGYDVSRLMVGALGTLGILLDVSLKVLPVPAATRTRVLSCNQDEALERMNRWGARPWPLSATCFDGERLWVRLSGTAQGVAEAAEQIGGEPVADAEAEAFWRRLREQEFPFFSQGEAPLWRLSLPQGAPAVRLEGPQWIEWSGSQRWLRSEASEATIRAEAERLGGQATRFRGGDRTGEVFHPLPEPLMQLHRRVKSAFDPHGLLNPGRLYANL</sequence>
<dbReference type="Gene3D" id="3.30.465.10">
    <property type="match status" value="1"/>
</dbReference>
<dbReference type="RefSeq" id="WP_176976334.1">
    <property type="nucleotide sequence ID" value="NZ_JABZEO010000005.1"/>
</dbReference>
<dbReference type="PANTHER" id="PTHR11748">
    <property type="entry name" value="D-LACTATE DEHYDROGENASE"/>
    <property type="match status" value="1"/>
</dbReference>
<dbReference type="SUPFAM" id="SSF56176">
    <property type="entry name" value="FAD-binding/transporter-associated domain-like"/>
    <property type="match status" value="1"/>
</dbReference>
<dbReference type="GO" id="GO:0071949">
    <property type="term" value="F:FAD binding"/>
    <property type="evidence" value="ECO:0007669"/>
    <property type="project" value="InterPro"/>
</dbReference>
<keyword evidence="2" id="KW-0285">Flavoprotein</keyword>
<comment type="caution">
    <text evidence="6">The sequence shown here is derived from an EMBL/GenBank/DDBJ whole genome shotgun (WGS) entry which is preliminary data.</text>
</comment>
<proteinExistence type="predicted"/>
<evidence type="ECO:0000256" key="1">
    <source>
        <dbReference type="ARBA" id="ARBA00001974"/>
    </source>
</evidence>
<dbReference type="InterPro" id="IPR016169">
    <property type="entry name" value="FAD-bd_PCMH_sub2"/>
</dbReference>
<evidence type="ECO:0000256" key="4">
    <source>
        <dbReference type="ARBA" id="ARBA00023002"/>
    </source>
</evidence>
<dbReference type="Pfam" id="PF01565">
    <property type="entry name" value="FAD_binding_4"/>
    <property type="match status" value="1"/>
</dbReference>
<dbReference type="InterPro" id="IPR036318">
    <property type="entry name" value="FAD-bd_PCMH-like_sf"/>
</dbReference>